<dbReference type="SUPFAM" id="SSF46973">
    <property type="entry name" value="Enzyme IIa from lactose specific PTS, IIa-lac"/>
    <property type="match status" value="1"/>
</dbReference>
<comment type="caution">
    <text evidence="5">The sequence shown here is derived from an EMBL/GenBank/DDBJ whole genome shotgun (WGS) entry which is preliminary data.</text>
</comment>
<keyword evidence="2" id="KW-0762">Sugar transport</keyword>
<dbReference type="PROSITE" id="PS51095">
    <property type="entry name" value="PTS_EIIA_TYPE_3"/>
    <property type="match status" value="1"/>
</dbReference>
<keyword evidence="1" id="KW-0813">Transport</keyword>
<proteinExistence type="predicted"/>
<dbReference type="InterPro" id="IPR036542">
    <property type="entry name" value="PTS_IIA_lac/cel_sf"/>
</dbReference>
<dbReference type="PIRSF" id="PIRSF000699">
    <property type="entry name" value="PTS_IILac_III"/>
    <property type="match status" value="1"/>
</dbReference>
<organism evidence="5">
    <name type="scientific">bioreactor metagenome</name>
    <dbReference type="NCBI Taxonomy" id="1076179"/>
    <lineage>
        <taxon>unclassified sequences</taxon>
        <taxon>metagenomes</taxon>
        <taxon>ecological metagenomes</taxon>
    </lineage>
</organism>
<evidence type="ECO:0000313" key="5">
    <source>
        <dbReference type="EMBL" id="MPN20191.1"/>
    </source>
</evidence>
<dbReference type="PANTHER" id="PTHR34382">
    <property type="entry name" value="PTS SYSTEM N,N'-DIACETYLCHITOBIOSE-SPECIFIC EIIA COMPONENT"/>
    <property type="match status" value="1"/>
</dbReference>
<evidence type="ECO:0000256" key="1">
    <source>
        <dbReference type="ARBA" id="ARBA00022448"/>
    </source>
</evidence>
<dbReference type="GO" id="GO:0009401">
    <property type="term" value="P:phosphoenolpyruvate-dependent sugar phosphotransferase system"/>
    <property type="evidence" value="ECO:0007669"/>
    <property type="project" value="UniProtKB-KW"/>
</dbReference>
<evidence type="ECO:0000256" key="4">
    <source>
        <dbReference type="ARBA" id="ARBA00022683"/>
    </source>
</evidence>
<dbReference type="InterPro" id="IPR003188">
    <property type="entry name" value="PTS_IIA_lac/cel"/>
</dbReference>
<name>A0A645G056_9ZZZZ</name>
<dbReference type="AlphaFoldDB" id="A0A645G056"/>
<sequence>MDNTKMEEISMIIIANAGEARGLAFQALRAVRDDSDYDKAKEYIEKANEYSIIAHKAQTDLLIAGANGENIDVDVLLVHSQDHLMTAMLAIELITEMIEFYKK</sequence>
<dbReference type="Pfam" id="PF02255">
    <property type="entry name" value="PTS_IIA"/>
    <property type="match status" value="1"/>
</dbReference>
<accession>A0A645G056</accession>
<gene>
    <name evidence="5" type="primary">chbA</name>
    <name evidence="5" type="ORF">SDC9_167569</name>
</gene>
<dbReference type="Gene3D" id="1.20.58.80">
    <property type="entry name" value="Phosphotransferase system, lactose/cellobiose-type IIA subunit"/>
    <property type="match status" value="1"/>
</dbReference>
<keyword evidence="4" id="KW-0598">Phosphotransferase system</keyword>
<evidence type="ECO:0000256" key="3">
    <source>
        <dbReference type="ARBA" id="ARBA00022679"/>
    </source>
</evidence>
<keyword evidence="3" id="KW-0808">Transferase</keyword>
<dbReference type="EMBL" id="VSSQ01067879">
    <property type="protein sequence ID" value="MPN20191.1"/>
    <property type="molecule type" value="Genomic_DNA"/>
</dbReference>
<reference evidence="5" key="1">
    <citation type="submission" date="2019-08" db="EMBL/GenBank/DDBJ databases">
        <authorList>
            <person name="Kucharzyk K."/>
            <person name="Murdoch R.W."/>
            <person name="Higgins S."/>
            <person name="Loffler F."/>
        </authorList>
    </citation>
    <scope>NUCLEOTIDE SEQUENCE</scope>
</reference>
<dbReference type="CDD" id="cd00215">
    <property type="entry name" value="PTS_IIA_lac"/>
    <property type="match status" value="1"/>
</dbReference>
<protein>
    <submittedName>
        <fullName evidence="5">PTS system N,N'-diacetylchitobiose-specific EIIA component</fullName>
    </submittedName>
</protein>
<dbReference type="GO" id="GO:0016740">
    <property type="term" value="F:transferase activity"/>
    <property type="evidence" value="ECO:0007669"/>
    <property type="project" value="UniProtKB-KW"/>
</dbReference>
<dbReference type="PANTHER" id="PTHR34382:SF7">
    <property type="entry name" value="PTS SYSTEM N,N'-DIACETYLCHITOBIOSE-SPECIFIC EIIA COMPONENT"/>
    <property type="match status" value="1"/>
</dbReference>
<evidence type="ECO:0000256" key="2">
    <source>
        <dbReference type="ARBA" id="ARBA00022597"/>
    </source>
</evidence>